<dbReference type="EMBL" id="LR134521">
    <property type="protein sequence ID" value="VEJ31184.1"/>
    <property type="molecule type" value="Genomic_DNA"/>
</dbReference>
<proteinExistence type="inferred from homology"/>
<name>A0A448UZ59_9MICC</name>
<dbReference type="NCBIfam" id="TIGR02384">
    <property type="entry name" value="RelB_DinJ"/>
    <property type="match status" value="1"/>
</dbReference>
<dbReference type="PANTHER" id="PTHR38781">
    <property type="entry name" value="ANTITOXIN DINJ-RELATED"/>
    <property type="match status" value="1"/>
</dbReference>
<dbReference type="PIRSF" id="PIRSF003108">
    <property type="entry name" value="DinJ"/>
    <property type="match status" value="1"/>
</dbReference>
<comment type="similarity">
    <text evidence="1">Belongs to the RelB/DinJ antitoxin family.</text>
</comment>
<dbReference type="GO" id="GO:0000987">
    <property type="term" value="F:cis-regulatory region sequence-specific DNA binding"/>
    <property type="evidence" value="ECO:0007669"/>
    <property type="project" value="InterPro"/>
</dbReference>
<accession>A0A448UZ59</accession>
<organism evidence="3 4">
    <name type="scientific">Rothia dentocariosa</name>
    <dbReference type="NCBI Taxonomy" id="2047"/>
    <lineage>
        <taxon>Bacteria</taxon>
        <taxon>Bacillati</taxon>
        <taxon>Actinomycetota</taxon>
        <taxon>Actinomycetes</taxon>
        <taxon>Micrococcales</taxon>
        <taxon>Micrococcaceae</taxon>
        <taxon>Rothia</taxon>
    </lineage>
</organism>
<dbReference type="InterPro" id="IPR026262">
    <property type="entry name" value="DinJ"/>
</dbReference>
<dbReference type="GO" id="GO:0006351">
    <property type="term" value="P:DNA-templated transcription"/>
    <property type="evidence" value="ECO:0007669"/>
    <property type="project" value="TreeGrafter"/>
</dbReference>
<dbReference type="Gene3D" id="1.10.1220.10">
    <property type="entry name" value="Met repressor-like"/>
    <property type="match status" value="1"/>
</dbReference>
<evidence type="ECO:0000313" key="3">
    <source>
        <dbReference type="EMBL" id="VEJ31184.1"/>
    </source>
</evidence>
<evidence type="ECO:0000256" key="2">
    <source>
        <dbReference type="ARBA" id="ARBA00022649"/>
    </source>
</evidence>
<sequence length="96" mass="10675">MAKTANINLRVEPEVKREAEELFGIFGISVSDAITMFLNVSIMQGGLPFELKQPQYNATTEQAIAETKAMMEGTRKSKQYSSPRELFAELDAEGDD</sequence>
<dbReference type="RefSeq" id="WP_070617852.1">
    <property type="nucleotide sequence ID" value="NZ_CABFMC010000004.1"/>
</dbReference>
<dbReference type="InterPro" id="IPR013321">
    <property type="entry name" value="Arc_rbn_hlx_hlx"/>
</dbReference>
<dbReference type="InterPro" id="IPR007337">
    <property type="entry name" value="RelB/DinJ"/>
</dbReference>
<gene>
    <name evidence="3" type="ORF">NCTC10918_02487</name>
</gene>
<evidence type="ECO:0000256" key="1">
    <source>
        <dbReference type="ARBA" id="ARBA00010562"/>
    </source>
</evidence>
<protein>
    <submittedName>
        <fullName evidence="3">Addiction module antitoxin, RelB/DinJ family</fullName>
    </submittedName>
</protein>
<reference evidence="3 4" key="1">
    <citation type="submission" date="2018-12" db="EMBL/GenBank/DDBJ databases">
        <authorList>
            <consortium name="Pathogen Informatics"/>
        </authorList>
    </citation>
    <scope>NUCLEOTIDE SEQUENCE [LARGE SCALE GENOMIC DNA]</scope>
    <source>
        <strain evidence="3 4">NCTC10918</strain>
    </source>
</reference>
<keyword evidence="2" id="KW-1277">Toxin-antitoxin system</keyword>
<evidence type="ECO:0000313" key="4">
    <source>
        <dbReference type="Proteomes" id="UP000270988"/>
    </source>
</evidence>
<dbReference type="Pfam" id="PF04221">
    <property type="entry name" value="RelB"/>
    <property type="match status" value="1"/>
</dbReference>
<dbReference type="GO" id="GO:0015643">
    <property type="term" value="F:toxic substance binding"/>
    <property type="evidence" value="ECO:0007669"/>
    <property type="project" value="InterPro"/>
</dbReference>
<dbReference type="GO" id="GO:0044010">
    <property type="term" value="P:single-species biofilm formation"/>
    <property type="evidence" value="ECO:0007669"/>
    <property type="project" value="InterPro"/>
</dbReference>
<dbReference type="GO" id="GO:0006355">
    <property type="term" value="P:regulation of DNA-templated transcription"/>
    <property type="evidence" value="ECO:0007669"/>
    <property type="project" value="InterPro"/>
</dbReference>
<dbReference type="PANTHER" id="PTHR38781:SF1">
    <property type="entry name" value="ANTITOXIN DINJ-RELATED"/>
    <property type="match status" value="1"/>
</dbReference>
<dbReference type="AlphaFoldDB" id="A0A448UZ59"/>
<dbReference type="Proteomes" id="UP000270988">
    <property type="component" value="Chromosome"/>
</dbReference>